<dbReference type="EMBL" id="QLTA01000006">
    <property type="protein sequence ID" value="RAR85333.1"/>
    <property type="molecule type" value="Genomic_DNA"/>
</dbReference>
<evidence type="ECO:0000256" key="1">
    <source>
        <dbReference type="ARBA" id="ARBA00005254"/>
    </source>
</evidence>
<dbReference type="CDD" id="cd06558">
    <property type="entry name" value="crotonase-like"/>
    <property type="match status" value="1"/>
</dbReference>
<dbReference type="InterPro" id="IPR001753">
    <property type="entry name" value="Enoyl-CoA_hydra/iso"/>
</dbReference>
<gene>
    <name evidence="3" type="ORF">AX018_1006116</name>
</gene>
<keyword evidence="2" id="KW-0456">Lyase</keyword>
<comment type="caution">
    <text evidence="3">The sequence shown here is derived from an EMBL/GenBank/DDBJ whole genome shotgun (WGS) entry which is preliminary data.</text>
</comment>
<dbReference type="Gene3D" id="3.90.226.10">
    <property type="entry name" value="2-enoyl-CoA Hydratase, Chain A, domain 1"/>
    <property type="match status" value="1"/>
</dbReference>
<protein>
    <submittedName>
        <fullName evidence="3">Enoyl-CoA hydratase/carnithine racemase</fullName>
    </submittedName>
</protein>
<comment type="similarity">
    <text evidence="1">Belongs to the enoyl-CoA hydratase/isomerase family.</text>
</comment>
<evidence type="ECO:0000313" key="3">
    <source>
        <dbReference type="EMBL" id="RAR85333.1"/>
    </source>
</evidence>
<dbReference type="InterPro" id="IPR029045">
    <property type="entry name" value="ClpP/crotonase-like_dom_sf"/>
</dbReference>
<evidence type="ECO:0000256" key="2">
    <source>
        <dbReference type="ARBA" id="ARBA00023239"/>
    </source>
</evidence>
<dbReference type="OrthoDB" id="9148881at2"/>
<dbReference type="PANTHER" id="PTHR11941">
    <property type="entry name" value="ENOYL-COA HYDRATASE-RELATED"/>
    <property type="match status" value="1"/>
</dbReference>
<dbReference type="Pfam" id="PF00378">
    <property type="entry name" value="ECH_1"/>
    <property type="match status" value="1"/>
</dbReference>
<dbReference type="SUPFAM" id="SSF52096">
    <property type="entry name" value="ClpP/crotonase"/>
    <property type="match status" value="1"/>
</dbReference>
<dbReference type="GO" id="GO:0016829">
    <property type="term" value="F:lyase activity"/>
    <property type="evidence" value="ECO:0007669"/>
    <property type="project" value="UniProtKB-KW"/>
</dbReference>
<dbReference type="Proteomes" id="UP000248856">
    <property type="component" value="Unassembled WGS sequence"/>
</dbReference>
<reference evidence="3 4" key="1">
    <citation type="submission" date="2018-06" db="EMBL/GenBank/DDBJ databases">
        <title>Genomic Encyclopedia of Archaeal and Bacterial Type Strains, Phase II (KMG-II): from individual species to whole genera.</title>
        <authorList>
            <person name="Goeker M."/>
        </authorList>
    </citation>
    <scope>NUCLEOTIDE SEQUENCE [LARGE SCALE GENOMIC DNA]</scope>
    <source>
        <strain evidence="3 4">CFPB 3232</strain>
    </source>
</reference>
<organism evidence="3 4">
    <name type="scientific">Paracidovorax anthurii</name>
    <dbReference type="NCBI Taxonomy" id="78229"/>
    <lineage>
        <taxon>Bacteria</taxon>
        <taxon>Pseudomonadati</taxon>
        <taxon>Pseudomonadota</taxon>
        <taxon>Betaproteobacteria</taxon>
        <taxon>Burkholderiales</taxon>
        <taxon>Comamonadaceae</taxon>
        <taxon>Paracidovorax</taxon>
    </lineage>
</organism>
<keyword evidence="4" id="KW-1185">Reference proteome</keyword>
<accession>A0A328ZJA7</accession>
<dbReference type="RefSeq" id="WP_111876223.1">
    <property type="nucleotide sequence ID" value="NZ_CBCSGC010000216.1"/>
</dbReference>
<dbReference type="GO" id="GO:0006635">
    <property type="term" value="P:fatty acid beta-oxidation"/>
    <property type="evidence" value="ECO:0007669"/>
    <property type="project" value="TreeGrafter"/>
</dbReference>
<dbReference type="AlphaFoldDB" id="A0A328ZJA7"/>
<name>A0A328ZJA7_9BURK</name>
<proteinExistence type="inferred from homology"/>
<evidence type="ECO:0000313" key="4">
    <source>
        <dbReference type="Proteomes" id="UP000248856"/>
    </source>
</evidence>
<dbReference type="PANTHER" id="PTHR11941:SF54">
    <property type="entry name" value="ENOYL-COA HYDRATASE, MITOCHONDRIAL"/>
    <property type="match status" value="1"/>
</dbReference>
<dbReference type="Gene3D" id="1.10.12.10">
    <property type="entry name" value="Lyase 2-enoyl-coa Hydratase, Chain A, domain 2"/>
    <property type="match status" value="1"/>
</dbReference>
<dbReference type="InterPro" id="IPR014748">
    <property type="entry name" value="Enoyl-CoA_hydra_C"/>
</dbReference>
<sequence>MAGGEIGVVWPEGAEEGGGIVRVTLRHSGRLNAMTRAMWRQLREVFGRIHASAGARCVLIEGDGEAFCAGGDISEYPGFRFDPASLRDFHENDVWGGLSAMLACDVPVVAAIRGACMGAGLEIAACCDVRIAADSARFGAPIARLGFPMAPREAALVTDAVGESLARRMLLEAATLGADVLVAQGFLARAVPGDRLAAEAGASAARIAALAPQAARLNKQTLRAWKAVRGIDSASFSLHVAANTTECAIENIANGMPPERDPYAYADSAEHREGIAAFLEKRPPRF</sequence>